<keyword evidence="4" id="KW-1185">Reference proteome</keyword>
<dbReference type="PANTHER" id="PTHR24321">
    <property type="entry name" value="DEHYDROGENASES, SHORT CHAIN"/>
    <property type="match status" value="1"/>
</dbReference>
<dbReference type="KEGG" id="mmed:Mame_02783"/>
<evidence type="ECO:0000256" key="1">
    <source>
        <dbReference type="ARBA" id="ARBA00006484"/>
    </source>
</evidence>
<sequence length="246" mass="25406">MLEGLRAIVTGGGNGLGRAIALDLIARGATVGALDIDGEALSRMADEAEGGRLVPLRCDISDRGATMAAIEGFAENRGLDILVNNAVAFHYAELEVFPPEKIDRMLDVGLKGTFWASQAAIPFLKNSENASIVNLSSIAVSIAIGTASVYTSIKGALDALTRQQAAELGPKGIRVNAVAPGSVRTPGASAVITDSGWEERTAKSLLGRLAEPEDVARAVAFLASSDARCITGVTLKVDCGMTIKGA</sequence>
<dbReference type="Pfam" id="PF13561">
    <property type="entry name" value="adh_short_C2"/>
    <property type="match status" value="1"/>
</dbReference>
<evidence type="ECO:0000256" key="2">
    <source>
        <dbReference type="ARBA" id="ARBA00023002"/>
    </source>
</evidence>
<comment type="similarity">
    <text evidence="1">Belongs to the short-chain dehydrogenases/reductases (SDR) family.</text>
</comment>
<proteinExistence type="inferred from homology"/>
<evidence type="ECO:0000313" key="3">
    <source>
        <dbReference type="EMBL" id="AQZ52107.1"/>
    </source>
</evidence>
<dbReference type="RefSeq" id="WP_033409446.1">
    <property type="nucleotide sequence ID" value="NZ_AQWH01000002.1"/>
</dbReference>
<name>A0A1U9Z336_9HYPH</name>
<protein>
    <submittedName>
        <fullName evidence="3">Diacetyl reductase</fullName>
        <ecNumber evidence="3">1.1.1.304</ecNumber>
    </submittedName>
</protein>
<accession>A0A1U9Z336</accession>
<dbReference type="GO" id="GO:0052588">
    <property type="term" value="F:diacetyl reductase ((S)-acetoin forming) (NAD+) activity"/>
    <property type="evidence" value="ECO:0007669"/>
    <property type="project" value="UniProtKB-EC"/>
</dbReference>
<reference evidence="3 4" key="1">
    <citation type="submission" date="2017-03" db="EMBL/GenBank/DDBJ databases">
        <title>Foreign affairs: Plasmid Transfer between Roseobacters and Rhizobia.</title>
        <authorList>
            <person name="Bartling P."/>
            <person name="Bunk B."/>
            <person name="Overmann J."/>
            <person name="Brinkmann H."/>
            <person name="Petersen J."/>
        </authorList>
    </citation>
    <scope>NUCLEOTIDE SEQUENCE [LARGE SCALE GENOMIC DNA]</scope>
    <source>
        <strain evidence="3 4">MACL11</strain>
    </source>
</reference>
<dbReference type="AlphaFoldDB" id="A0A1U9Z336"/>
<gene>
    <name evidence="3" type="primary">budC_2</name>
    <name evidence="3" type="ORF">Mame_02783</name>
</gene>
<dbReference type="InterPro" id="IPR036291">
    <property type="entry name" value="NAD(P)-bd_dom_sf"/>
</dbReference>
<dbReference type="STRING" id="1122214.Mame_02783"/>
<dbReference type="eggNOG" id="COG1028">
    <property type="taxonomic scope" value="Bacteria"/>
</dbReference>
<dbReference type="SUPFAM" id="SSF51735">
    <property type="entry name" value="NAD(P)-binding Rossmann-fold domains"/>
    <property type="match status" value="1"/>
</dbReference>
<dbReference type="CDD" id="cd05233">
    <property type="entry name" value="SDR_c"/>
    <property type="match status" value="1"/>
</dbReference>
<evidence type="ECO:0000313" key="4">
    <source>
        <dbReference type="Proteomes" id="UP000191135"/>
    </source>
</evidence>
<dbReference type="Proteomes" id="UP000191135">
    <property type="component" value="Chromosome"/>
</dbReference>
<keyword evidence="2 3" id="KW-0560">Oxidoreductase</keyword>
<dbReference type="InterPro" id="IPR002347">
    <property type="entry name" value="SDR_fam"/>
</dbReference>
<organism evidence="3 4">
    <name type="scientific">Martelella mediterranea DSM 17316</name>
    <dbReference type="NCBI Taxonomy" id="1122214"/>
    <lineage>
        <taxon>Bacteria</taxon>
        <taxon>Pseudomonadati</taxon>
        <taxon>Pseudomonadota</taxon>
        <taxon>Alphaproteobacteria</taxon>
        <taxon>Hyphomicrobiales</taxon>
        <taxon>Aurantimonadaceae</taxon>
        <taxon>Martelella</taxon>
    </lineage>
</organism>
<dbReference type="PRINTS" id="PR00080">
    <property type="entry name" value="SDRFAMILY"/>
</dbReference>
<dbReference type="EC" id="1.1.1.304" evidence="3"/>
<dbReference type="PRINTS" id="PR00081">
    <property type="entry name" value="GDHRDH"/>
</dbReference>
<dbReference type="FunFam" id="3.40.50.720:FF:000084">
    <property type="entry name" value="Short-chain dehydrogenase reductase"/>
    <property type="match status" value="1"/>
</dbReference>
<dbReference type="PANTHER" id="PTHR24321:SF15">
    <property type="entry name" value="OXIDOREDUCTASE UCPA"/>
    <property type="match status" value="1"/>
</dbReference>
<dbReference type="Gene3D" id="3.40.50.720">
    <property type="entry name" value="NAD(P)-binding Rossmann-like Domain"/>
    <property type="match status" value="1"/>
</dbReference>
<dbReference type="EMBL" id="CP020330">
    <property type="protein sequence ID" value="AQZ52107.1"/>
    <property type="molecule type" value="Genomic_DNA"/>
</dbReference>